<dbReference type="AlphaFoldDB" id="A0A6N9Q4Z4"/>
<organism evidence="1 2">
    <name type="scientific">Chengkuizengella marina</name>
    <dbReference type="NCBI Taxonomy" id="2507566"/>
    <lineage>
        <taxon>Bacteria</taxon>
        <taxon>Bacillati</taxon>
        <taxon>Bacillota</taxon>
        <taxon>Bacilli</taxon>
        <taxon>Bacillales</taxon>
        <taxon>Paenibacillaceae</taxon>
        <taxon>Chengkuizengella</taxon>
    </lineage>
</organism>
<reference evidence="1 2" key="1">
    <citation type="submission" date="2019-01" db="EMBL/GenBank/DDBJ databases">
        <title>Chengkuizengella sp. nov., isolated from deep-sea sediment of East Pacific Ocean.</title>
        <authorList>
            <person name="Yang J."/>
            <person name="Lai Q."/>
            <person name="Shao Z."/>
        </authorList>
    </citation>
    <scope>NUCLEOTIDE SEQUENCE [LARGE SCALE GENOMIC DNA]</scope>
    <source>
        <strain evidence="1 2">YPA3-1-1</strain>
    </source>
</reference>
<dbReference type="Proteomes" id="UP000448943">
    <property type="component" value="Unassembled WGS sequence"/>
</dbReference>
<comment type="caution">
    <text evidence="1">The sequence shown here is derived from an EMBL/GenBank/DDBJ whole genome shotgun (WGS) entry which is preliminary data.</text>
</comment>
<accession>A0A6N9Q4Z4</accession>
<keyword evidence="2" id="KW-1185">Reference proteome</keyword>
<sequence>MFKSLLKESLLKKIKMSLPTSNSSTILELPDGRSEKLEFTQVKATQFTVSDSDFELKSGVNVELDIHNVNLEATSKVLWPGEKVTVKGGLESHGQALKGVVNIPINKTIHDGVRGESWLYWKIETPEGVLMNDKPIHMVGEVKGLPPQDSEFRSEDVITLNNEKGEFAGTIYNCCQSN</sequence>
<proteinExistence type="predicted"/>
<dbReference type="OrthoDB" id="2598259at2"/>
<dbReference type="RefSeq" id="WP_160646643.1">
    <property type="nucleotide sequence ID" value="NZ_SIJB01000028.1"/>
</dbReference>
<evidence type="ECO:0000313" key="2">
    <source>
        <dbReference type="Proteomes" id="UP000448943"/>
    </source>
</evidence>
<dbReference type="EMBL" id="SIJB01000028">
    <property type="protein sequence ID" value="NBI29833.1"/>
    <property type="molecule type" value="Genomic_DNA"/>
</dbReference>
<protein>
    <submittedName>
        <fullName evidence="1">Uncharacterized protein</fullName>
    </submittedName>
</protein>
<gene>
    <name evidence="1" type="ORF">ERL59_12780</name>
</gene>
<name>A0A6N9Q4Z4_9BACL</name>
<evidence type="ECO:0000313" key="1">
    <source>
        <dbReference type="EMBL" id="NBI29833.1"/>
    </source>
</evidence>